<dbReference type="KEGG" id="cml:BN424_2121"/>
<protein>
    <submittedName>
        <fullName evidence="1">N-acetylmuramoyl-L-alanine amidase</fullName>
    </submittedName>
</protein>
<evidence type="ECO:0000313" key="2">
    <source>
        <dbReference type="Proteomes" id="UP000000212"/>
    </source>
</evidence>
<dbReference type="GO" id="GO:0008745">
    <property type="term" value="F:N-acetylmuramoyl-L-alanine amidase activity"/>
    <property type="evidence" value="ECO:0007669"/>
    <property type="project" value="InterPro"/>
</dbReference>
<dbReference type="RefSeq" id="WP_015076711.1">
    <property type="nucleotide sequence ID" value="NC_019425.2"/>
</dbReference>
<proteinExistence type="predicted"/>
<dbReference type="Gene3D" id="3.40.80.10">
    <property type="entry name" value="Peptidoglycan recognition protein-like"/>
    <property type="match status" value="1"/>
</dbReference>
<dbReference type="Proteomes" id="UP000000212">
    <property type="component" value="Chromosome"/>
</dbReference>
<evidence type="ECO:0000313" key="1">
    <source>
        <dbReference type="EMBL" id="CCO11562.2"/>
    </source>
</evidence>
<dbReference type="eggNOG" id="COG5632">
    <property type="taxonomic scope" value="Bacteria"/>
</dbReference>
<reference evidence="2" key="1">
    <citation type="journal article" date="2013" name="Genome Announc.">
        <title>Complete Chromosome Sequence of Carnobacterium maltaromaticum LMA 28.</title>
        <authorList>
            <person name="Cailliez-Grimal C."/>
            <person name="Chaillou S."/>
            <person name="Anba-Mondoloni J."/>
            <person name="Loux V."/>
            <person name="Afzal M.I."/>
            <person name="Rahman A."/>
            <person name="Kergourlay G."/>
            <person name="Champomier-Verges M.C."/>
            <person name="Zagorec M."/>
            <person name="Dalgaard P."/>
            <person name="Leisner J.J."/>
            <person name="Prevost H."/>
            <person name="Revol-Junelles A.M."/>
            <person name="Borges F."/>
        </authorList>
    </citation>
    <scope>NUCLEOTIDE SEQUENCE</scope>
    <source>
        <strain evidence="2">LMA28</strain>
    </source>
</reference>
<sequence length="64" mass="6852">MSNNVNSAFVSHWVGGGGRAVQIAPSGFIQWGAGPRANGRAYAQVELARTNNAETFKKRLCDLC</sequence>
<name>K8E4Q6_CARML</name>
<dbReference type="EMBL" id="HE999757">
    <property type="protein sequence ID" value="CCO11562.2"/>
    <property type="molecule type" value="Genomic_DNA"/>
</dbReference>
<organism evidence="1 2">
    <name type="scientific">Carnobacterium maltaromaticum LMA28</name>
    <dbReference type="NCBI Taxonomy" id="1234679"/>
    <lineage>
        <taxon>Bacteria</taxon>
        <taxon>Bacillati</taxon>
        <taxon>Bacillota</taxon>
        <taxon>Bacilli</taxon>
        <taxon>Lactobacillales</taxon>
        <taxon>Carnobacteriaceae</taxon>
        <taxon>Carnobacterium</taxon>
    </lineage>
</organism>
<dbReference type="STRING" id="1234679.BN424_2121"/>
<dbReference type="GO" id="GO:0009253">
    <property type="term" value="P:peptidoglycan catabolic process"/>
    <property type="evidence" value="ECO:0007669"/>
    <property type="project" value="InterPro"/>
</dbReference>
<dbReference type="AlphaFoldDB" id="K8E4Q6"/>
<dbReference type="InterPro" id="IPR036505">
    <property type="entry name" value="Amidase/PGRP_sf"/>
</dbReference>
<accession>K8E4Q6</accession>
<dbReference type="HOGENOM" id="CLU_2859448_0_0_9"/>
<gene>
    <name evidence="1" type="primary">ply-1</name>
    <name evidence="1" type="ORF">BN424_2121</name>
</gene>
<keyword evidence="2" id="KW-1185">Reference proteome</keyword>
<dbReference type="SUPFAM" id="SSF55846">
    <property type="entry name" value="N-acetylmuramoyl-L-alanine amidase-like"/>
    <property type="match status" value="1"/>
</dbReference>